<evidence type="ECO:0008006" key="4">
    <source>
        <dbReference type="Google" id="ProtNLM"/>
    </source>
</evidence>
<dbReference type="RefSeq" id="WP_281260746.1">
    <property type="nucleotide sequence ID" value="NZ_PYGA01000014.1"/>
</dbReference>
<proteinExistence type="predicted"/>
<evidence type="ECO:0000256" key="1">
    <source>
        <dbReference type="SAM" id="MobiDB-lite"/>
    </source>
</evidence>
<keyword evidence="3" id="KW-1185">Reference proteome</keyword>
<name>A0A2P8DEK2_9ACTN</name>
<gene>
    <name evidence="2" type="ORF">CLV63_11475</name>
</gene>
<dbReference type="PROSITE" id="PS51257">
    <property type="entry name" value="PROKAR_LIPOPROTEIN"/>
    <property type="match status" value="1"/>
</dbReference>
<feature type="region of interest" description="Disordered" evidence="1">
    <location>
        <begin position="19"/>
        <end position="44"/>
    </location>
</feature>
<dbReference type="EMBL" id="PYGA01000014">
    <property type="protein sequence ID" value="PSK95642.1"/>
    <property type="molecule type" value="Genomic_DNA"/>
</dbReference>
<dbReference type="AlphaFoldDB" id="A0A2P8DEK2"/>
<sequence>MRALPLVGAAVLVVVACTSPPPEKDKPDLSEQEAYEDQSPRTRG</sequence>
<dbReference type="Proteomes" id="UP000240542">
    <property type="component" value="Unassembled WGS sequence"/>
</dbReference>
<evidence type="ECO:0000313" key="3">
    <source>
        <dbReference type="Proteomes" id="UP000240542"/>
    </source>
</evidence>
<comment type="caution">
    <text evidence="2">The sequence shown here is derived from an EMBL/GenBank/DDBJ whole genome shotgun (WGS) entry which is preliminary data.</text>
</comment>
<reference evidence="2 3" key="1">
    <citation type="submission" date="2018-03" db="EMBL/GenBank/DDBJ databases">
        <title>Genomic Encyclopedia of Archaeal and Bacterial Type Strains, Phase II (KMG-II): from individual species to whole genera.</title>
        <authorList>
            <person name="Goeker M."/>
        </authorList>
    </citation>
    <scope>NUCLEOTIDE SEQUENCE [LARGE SCALE GENOMIC DNA]</scope>
    <source>
        <strain evidence="2 3">DSM 45312</strain>
    </source>
</reference>
<organism evidence="2 3">
    <name type="scientific">Murinocardiopsis flavida</name>
    <dbReference type="NCBI Taxonomy" id="645275"/>
    <lineage>
        <taxon>Bacteria</taxon>
        <taxon>Bacillati</taxon>
        <taxon>Actinomycetota</taxon>
        <taxon>Actinomycetes</taxon>
        <taxon>Streptosporangiales</taxon>
        <taxon>Nocardiopsidaceae</taxon>
        <taxon>Murinocardiopsis</taxon>
    </lineage>
</organism>
<accession>A0A2P8DEK2</accession>
<evidence type="ECO:0000313" key="2">
    <source>
        <dbReference type="EMBL" id="PSK95642.1"/>
    </source>
</evidence>
<protein>
    <recommendedName>
        <fullName evidence="4">Lipoprotein</fullName>
    </recommendedName>
</protein>